<evidence type="ECO:0000313" key="3">
    <source>
        <dbReference type="Proteomes" id="UP000030408"/>
    </source>
</evidence>
<keyword evidence="1" id="KW-1133">Transmembrane helix</keyword>
<dbReference type="OrthoDB" id="9761886at2"/>
<keyword evidence="1" id="KW-0812">Transmembrane</keyword>
<evidence type="ECO:0008006" key="4">
    <source>
        <dbReference type="Google" id="ProtNLM"/>
    </source>
</evidence>
<dbReference type="eggNOG" id="COG4878">
    <property type="taxonomic scope" value="Bacteria"/>
</dbReference>
<dbReference type="InterPro" id="IPR018695">
    <property type="entry name" value="DUF2194"/>
</dbReference>
<protein>
    <recommendedName>
        <fullName evidence="4">DUF2194 domain-containing protein</fullName>
    </recommendedName>
</protein>
<proteinExistence type="predicted"/>
<keyword evidence="3" id="KW-1185">Reference proteome</keyword>
<dbReference type="AlphaFoldDB" id="A0A0A3HYF8"/>
<reference evidence="2 3" key="1">
    <citation type="submission" date="2014-02" db="EMBL/GenBank/DDBJ databases">
        <title>Draft genome sequence of Lysinibacillus sinduriensis JCM 15800.</title>
        <authorList>
            <person name="Zhang F."/>
            <person name="Wang G."/>
            <person name="Zhang L."/>
        </authorList>
    </citation>
    <scope>NUCLEOTIDE SEQUENCE [LARGE SCALE GENOMIC DNA]</scope>
    <source>
        <strain evidence="2 3">JCM 15800</strain>
    </source>
</reference>
<dbReference type="SUPFAM" id="SSF52317">
    <property type="entry name" value="Class I glutamine amidotransferase-like"/>
    <property type="match status" value="1"/>
</dbReference>
<dbReference type="STRING" id="1384057.CD33_11810"/>
<dbReference type="Pfam" id="PF09960">
    <property type="entry name" value="DUF2194"/>
    <property type="match status" value="2"/>
</dbReference>
<sequence length="560" mass="62431">MKGKFKIERSIYALGMFIALIGVLFLIARSDAVLKFKYFNEPSEHAVVRQEVEGSQNVPSYLLLTGPDQPALQNSLKKRLELMGKDVEVRPISSIESEADLSGYASVVVATEQIDLLKETNIVLRFVQHGGSLFFAVRPSPGPALSTLYQPLGLVETGNFIETTGIKLENPFFGDNGDTVFISDSIINSSLSVRLSGDAKLFASSSSDIPLLWKATYGEGAFIVFNGTMFTAMTDQSLFVKGIQQASEHVIMPIVNGRVTELSGFPFFVPEGRDLSPSYTNRDYYRTVVWPELQRIESKFNLNYTASYLAPVDTGRTDNAPYPVHDDLKLYGRELLRMGGEIAVQLPLSKNADQIASSHDISVQHIKEVLPGYAIRSTSSSSPEVDVELMKDASTTLVPNTDVQKMEKTIVLPKTIEGFSLDDNKKWQLFNELALSGFYAHSLYPNRFFEEGNAEEQLSAFTDLQQSMKDQVPWLRSLTLSKAGEAAYAYIYSDLYEEQDGDKLIFRTTAMKENAHTYYYFSTNRTIAKTEDCKVEKIGEDLYLVEADKLTFSIVLGGLQ</sequence>
<evidence type="ECO:0000313" key="2">
    <source>
        <dbReference type="EMBL" id="KGR75398.1"/>
    </source>
</evidence>
<feature type="transmembrane region" description="Helical" evidence="1">
    <location>
        <begin position="12"/>
        <end position="28"/>
    </location>
</feature>
<name>A0A0A3HYF8_9BACL</name>
<evidence type="ECO:0000256" key="1">
    <source>
        <dbReference type="SAM" id="Phobius"/>
    </source>
</evidence>
<comment type="caution">
    <text evidence="2">The sequence shown here is derived from an EMBL/GenBank/DDBJ whole genome shotgun (WGS) entry which is preliminary data.</text>
</comment>
<organism evidence="2 3">
    <name type="scientific">Ureibacillus sinduriensis BLB-1 = JCM 15800</name>
    <dbReference type="NCBI Taxonomy" id="1384057"/>
    <lineage>
        <taxon>Bacteria</taxon>
        <taxon>Bacillati</taxon>
        <taxon>Bacillota</taxon>
        <taxon>Bacilli</taxon>
        <taxon>Bacillales</taxon>
        <taxon>Caryophanaceae</taxon>
        <taxon>Ureibacillus</taxon>
    </lineage>
</organism>
<gene>
    <name evidence="2" type="ORF">CD33_11810</name>
</gene>
<accession>A0A0A3HYF8</accession>
<dbReference type="InterPro" id="IPR029062">
    <property type="entry name" value="Class_I_gatase-like"/>
</dbReference>
<keyword evidence="1" id="KW-0472">Membrane</keyword>
<dbReference type="EMBL" id="JPVO01000051">
    <property type="protein sequence ID" value="KGR75398.1"/>
    <property type="molecule type" value="Genomic_DNA"/>
</dbReference>
<dbReference type="Proteomes" id="UP000030408">
    <property type="component" value="Unassembled WGS sequence"/>
</dbReference>
<dbReference type="RefSeq" id="WP_036200890.1">
    <property type="nucleotide sequence ID" value="NZ_AVCY01000005.1"/>
</dbReference>